<keyword evidence="10" id="KW-0732">Signal</keyword>
<evidence type="ECO:0000256" key="5">
    <source>
        <dbReference type="ARBA" id="ARBA00023077"/>
    </source>
</evidence>
<dbReference type="InParanoid" id="W0RMH3"/>
<evidence type="ECO:0000256" key="8">
    <source>
        <dbReference type="PROSITE-ProRule" id="PRU01360"/>
    </source>
</evidence>
<keyword evidence="4 8" id="KW-0812">Transmembrane</keyword>
<gene>
    <name evidence="13" type="ORF">J421_4130</name>
</gene>
<feature type="chain" id="PRO_5004795735" evidence="10">
    <location>
        <begin position="23"/>
        <end position="987"/>
    </location>
</feature>
<dbReference type="Gene3D" id="2.170.130.10">
    <property type="entry name" value="TonB-dependent receptor, plug domain"/>
    <property type="match status" value="1"/>
</dbReference>
<dbReference type="InterPro" id="IPR023997">
    <property type="entry name" value="TonB-dep_OMP_SusC/RagA_CS"/>
</dbReference>
<sequence>MMSRTAALLAIGTLALGSPALAQQGRISGTVTSADDARPVAAVQVVVVGTTNGTVTREDGRYTITARPGTYRVRAIRIGYAPDSATVTVTDGGDATANFTLHPTATILSTVVSIGYGTQEKRDRTGAVEVVDSSQFNKGRIISPDQLIKAKVPGVQVVDNNEPGGGVAVRIRGGTSINASNDPLYVVDGVPLQVGGGVSAGRNPLNFLNPNDIEGISVLKDASATAIYGSRGANGVVIITTKQGKRGTQVDYASSVSSSVVTGQPDMLDAAQIRAAVQQYAPENLNQLGNASTNWRDLIERNAGGQEHTLGISGMREDMRYRVSLGYLDQGGVLIGTDTRRASLGVNYADQLFAKRLEVTASLKGSRSDDKFTPGGVLSGATLFSPTLAPYTANGGFTQYANILAAANPLSELAYISDAGRTYRSIGNVEARYKTPWVPGLSATVRGGYDVATAERTTFTSSLQHGQVGADNPGTFYRNSPEQTGLVLETFGNYVHDVGAKSTVDLTAGYTYEQANGDYPSFTARGLASNLLGPNGVPAAKQVDQFLTQDESKLVSGFARANLSLADRYLLTLSVRRDGSSRFGPANQWGWFPSAALAWRVINEPWFQNHAGPFSDLKLRVSYGVNGNQAFGNYLQYSTYTYANNLAQVQFGNTFVTPIRPSAVDPDIKWEQTASTNFGVDYGFLDNRFTGSVEVYNKKTTNLIFNVPVAAGTNLSNFVTTNIGSMQNRGVEFGLTAQVLEGGSRGLSYTASFNAATNTNKLLRITGAGSDQIAVGGIAGGVGTTIQVLQPGVPVNSFFVYRHRTDASGNPVVGDKPDSALYVDQNGDKTINQADRVAYKSPQPKWILGHTSNLAYRRVDLNFTLRSYLGNYVYNNVASNLGHYDALKGIWPSNLQASVLKNGFVKMQSFSDLYVEDASFLRLDNVTLGYTFKQPRGFRALRLYGSVQNVFTLTGYSGLDPAAGLNGIDNNIYPLSRTFSAGINVGF</sequence>
<dbReference type="HOGENOM" id="CLU_004317_0_2_0"/>
<keyword evidence="3 8" id="KW-1134">Transmembrane beta strand</keyword>
<evidence type="ECO:0000313" key="13">
    <source>
        <dbReference type="EMBL" id="AHG91667.1"/>
    </source>
</evidence>
<name>W0RMH3_9BACT</name>
<evidence type="ECO:0000256" key="10">
    <source>
        <dbReference type="SAM" id="SignalP"/>
    </source>
</evidence>
<dbReference type="NCBIfam" id="TIGR04056">
    <property type="entry name" value="OMP_RagA_SusC"/>
    <property type="match status" value="1"/>
</dbReference>
<keyword evidence="14" id="KW-1185">Reference proteome</keyword>
<reference evidence="13 14" key="1">
    <citation type="journal article" date="2014" name="Genome Announc.">
        <title>Genome Sequence and Methylome of Soil Bacterium Gemmatirosa kalamazoonensis KBS708T, a Member of the Rarely Cultivated Gemmatimonadetes Phylum.</title>
        <authorList>
            <person name="Debruyn J.M."/>
            <person name="Radosevich M."/>
            <person name="Wommack K.E."/>
            <person name="Polson S.W."/>
            <person name="Hauser L.J."/>
            <person name="Fawaz M.N."/>
            <person name="Korlach J."/>
            <person name="Tsai Y.C."/>
        </authorList>
    </citation>
    <scope>NUCLEOTIDE SEQUENCE [LARGE SCALE GENOMIC DNA]</scope>
    <source>
        <strain evidence="13 14">KBS708</strain>
    </source>
</reference>
<dbReference type="eggNOG" id="COG4771">
    <property type="taxonomic scope" value="Bacteria"/>
</dbReference>
<comment type="similarity">
    <text evidence="8 9">Belongs to the TonB-dependent receptor family.</text>
</comment>
<keyword evidence="2 8" id="KW-0813">Transport</keyword>
<evidence type="ECO:0000256" key="9">
    <source>
        <dbReference type="RuleBase" id="RU003357"/>
    </source>
</evidence>
<dbReference type="NCBIfam" id="TIGR04057">
    <property type="entry name" value="SusC_RagA_signa"/>
    <property type="match status" value="1"/>
</dbReference>
<accession>W0RMH3</accession>
<evidence type="ECO:0000256" key="2">
    <source>
        <dbReference type="ARBA" id="ARBA00022448"/>
    </source>
</evidence>
<evidence type="ECO:0000256" key="1">
    <source>
        <dbReference type="ARBA" id="ARBA00004571"/>
    </source>
</evidence>
<keyword evidence="5 9" id="KW-0798">TonB box</keyword>
<dbReference type="GO" id="GO:0009279">
    <property type="term" value="C:cell outer membrane"/>
    <property type="evidence" value="ECO:0007669"/>
    <property type="project" value="UniProtKB-SubCell"/>
</dbReference>
<dbReference type="Pfam" id="PF00593">
    <property type="entry name" value="TonB_dep_Rec_b-barrel"/>
    <property type="match status" value="1"/>
</dbReference>
<evidence type="ECO:0000256" key="7">
    <source>
        <dbReference type="ARBA" id="ARBA00023237"/>
    </source>
</evidence>
<dbReference type="InterPro" id="IPR037066">
    <property type="entry name" value="Plug_dom_sf"/>
</dbReference>
<dbReference type="Proteomes" id="UP000019151">
    <property type="component" value="Chromosome"/>
</dbReference>
<dbReference type="STRING" id="861299.J421_4130"/>
<evidence type="ECO:0000259" key="11">
    <source>
        <dbReference type="Pfam" id="PF00593"/>
    </source>
</evidence>
<dbReference type="EMBL" id="CP007128">
    <property type="protein sequence ID" value="AHG91667.1"/>
    <property type="molecule type" value="Genomic_DNA"/>
</dbReference>
<keyword evidence="7 8" id="KW-0998">Cell outer membrane</keyword>
<comment type="subcellular location">
    <subcellularLocation>
        <location evidence="1 8">Cell outer membrane</location>
        <topology evidence="1 8">Multi-pass membrane protein</topology>
    </subcellularLocation>
</comment>
<evidence type="ECO:0000256" key="4">
    <source>
        <dbReference type="ARBA" id="ARBA00022692"/>
    </source>
</evidence>
<evidence type="ECO:0000256" key="3">
    <source>
        <dbReference type="ARBA" id="ARBA00022452"/>
    </source>
</evidence>
<dbReference type="SUPFAM" id="SSF56935">
    <property type="entry name" value="Porins"/>
    <property type="match status" value="1"/>
</dbReference>
<dbReference type="AlphaFoldDB" id="W0RMH3"/>
<organism evidence="13 14">
    <name type="scientific">Gemmatirosa kalamazoonensis</name>
    <dbReference type="NCBI Taxonomy" id="861299"/>
    <lineage>
        <taxon>Bacteria</taxon>
        <taxon>Pseudomonadati</taxon>
        <taxon>Gemmatimonadota</taxon>
        <taxon>Gemmatimonadia</taxon>
        <taxon>Gemmatimonadales</taxon>
        <taxon>Gemmatimonadaceae</taxon>
        <taxon>Gemmatirosa</taxon>
    </lineage>
</organism>
<dbReference type="Pfam" id="PF13620">
    <property type="entry name" value="CarboxypepD_reg"/>
    <property type="match status" value="1"/>
</dbReference>
<evidence type="ECO:0000259" key="12">
    <source>
        <dbReference type="Pfam" id="PF07715"/>
    </source>
</evidence>
<dbReference type="KEGG" id="gba:J421_4130"/>
<feature type="domain" description="TonB-dependent receptor-like beta-barrel" evidence="11">
    <location>
        <begin position="378"/>
        <end position="950"/>
    </location>
</feature>
<dbReference type="Gene3D" id="2.40.170.20">
    <property type="entry name" value="TonB-dependent receptor, beta-barrel domain"/>
    <property type="match status" value="1"/>
</dbReference>
<dbReference type="InterPro" id="IPR023996">
    <property type="entry name" value="TonB-dep_OMP_SusC/RagA"/>
</dbReference>
<protein>
    <submittedName>
        <fullName evidence="13">TonB-dependent outer membrane protein, SusC/RagA</fullName>
    </submittedName>
</protein>
<dbReference type="Pfam" id="PF07715">
    <property type="entry name" value="Plug"/>
    <property type="match status" value="1"/>
</dbReference>
<dbReference type="InterPro" id="IPR039426">
    <property type="entry name" value="TonB-dep_rcpt-like"/>
</dbReference>
<dbReference type="PATRIC" id="fig|861299.3.peg.4185"/>
<feature type="signal peptide" evidence="10">
    <location>
        <begin position="1"/>
        <end position="22"/>
    </location>
</feature>
<dbReference type="PROSITE" id="PS52016">
    <property type="entry name" value="TONB_DEPENDENT_REC_3"/>
    <property type="match status" value="1"/>
</dbReference>
<keyword evidence="6 8" id="KW-0472">Membrane</keyword>
<proteinExistence type="inferred from homology"/>
<feature type="domain" description="TonB-dependent receptor plug" evidence="12">
    <location>
        <begin position="121"/>
        <end position="236"/>
    </location>
</feature>
<dbReference type="InterPro" id="IPR012910">
    <property type="entry name" value="Plug_dom"/>
</dbReference>
<evidence type="ECO:0000256" key="6">
    <source>
        <dbReference type="ARBA" id="ARBA00023136"/>
    </source>
</evidence>
<dbReference type="SUPFAM" id="SSF49464">
    <property type="entry name" value="Carboxypeptidase regulatory domain-like"/>
    <property type="match status" value="1"/>
</dbReference>
<dbReference type="InterPro" id="IPR008969">
    <property type="entry name" value="CarboxyPept-like_regulatory"/>
</dbReference>
<dbReference type="Gene3D" id="2.60.40.1120">
    <property type="entry name" value="Carboxypeptidase-like, regulatory domain"/>
    <property type="match status" value="1"/>
</dbReference>
<evidence type="ECO:0000313" key="14">
    <source>
        <dbReference type="Proteomes" id="UP000019151"/>
    </source>
</evidence>
<dbReference type="InterPro" id="IPR000531">
    <property type="entry name" value="Beta-barrel_TonB"/>
</dbReference>
<dbReference type="InterPro" id="IPR036942">
    <property type="entry name" value="Beta-barrel_TonB_sf"/>
</dbReference>